<keyword evidence="2" id="KW-1185">Reference proteome</keyword>
<proteinExistence type="predicted"/>
<sequence>MDIAQALAVIDRLCSGPLPAEHARTDAGTAGPGYVIAELQTSEDFREDGARWEEVYEQYECDREALAQRLTERWGPPQVFSLYSVLERSLEGEDLPEPWASLSGHVTDVTLWRPEDMGRWISLGVSQWDRELPFQLLAVVTDLAPP</sequence>
<name>A0A7X1HX50_9ACTN</name>
<organism evidence="1 2">
    <name type="scientific">Streptomyces mexicanus</name>
    <dbReference type="NCBI Taxonomy" id="178566"/>
    <lineage>
        <taxon>Bacteria</taxon>
        <taxon>Bacillati</taxon>
        <taxon>Actinomycetota</taxon>
        <taxon>Actinomycetes</taxon>
        <taxon>Kitasatosporales</taxon>
        <taxon>Streptomycetaceae</taxon>
        <taxon>Streptomyces</taxon>
    </lineage>
</organism>
<dbReference type="OrthoDB" id="3478947at2"/>
<dbReference type="AlphaFoldDB" id="A0A7X1HX50"/>
<comment type="caution">
    <text evidence="1">The sequence shown here is derived from an EMBL/GenBank/DDBJ whole genome shotgun (WGS) entry which is preliminary data.</text>
</comment>
<evidence type="ECO:0000313" key="1">
    <source>
        <dbReference type="EMBL" id="MBC2864335.1"/>
    </source>
</evidence>
<dbReference type="RefSeq" id="WP_159662860.1">
    <property type="nucleotide sequence ID" value="NZ_JACMHY010000002.1"/>
</dbReference>
<accession>A0A7X1HX50</accession>
<reference evidence="1 2" key="1">
    <citation type="submission" date="2020-08" db="EMBL/GenBank/DDBJ databases">
        <title>Whole-Genome Sequence of French Clinical Streptomyces mexicanus Strain Q0842.</title>
        <authorList>
            <person name="Boxberger M."/>
            <person name="La Scola B."/>
        </authorList>
    </citation>
    <scope>NUCLEOTIDE SEQUENCE [LARGE SCALE GENOMIC DNA]</scope>
    <source>
        <strain evidence="1 2">Marseille-Q0842</strain>
    </source>
</reference>
<protein>
    <submittedName>
        <fullName evidence="1">Uncharacterized protein</fullName>
    </submittedName>
</protein>
<dbReference type="Proteomes" id="UP000517694">
    <property type="component" value="Unassembled WGS sequence"/>
</dbReference>
<gene>
    <name evidence="1" type="ORF">H1R13_04790</name>
</gene>
<evidence type="ECO:0000313" key="2">
    <source>
        <dbReference type="Proteomes" id="UP000517694"/>
    </source>
</evidence>
<dbReference type="EMBL" id="JACMHY010000002">
    <property type="protein sequence ID" value="MBC2864335.1"/>
    <property type="molecule type" value="Genomic_DNA"/>
</dbReference>